<proteinExistence type="predicted"/>
<evidence type="ECO:0000313" key="3">
    <source>
        <dbReference type="Proteomes" id="UP000281553"/>
    </source>
</evidence>
<keyword evidence="1" id="KW-1133">Transmembrane helix</keyword>
<evidence type="ECO:0000256" key="1">
    <source>
        <dbReference type="SAM" id="Phobius"/>
    </source>
</evidence>
<dbReference type="EMBL" id="UYRU01050543">
    <property type="protein sequence ID" value="VDN11042.1"/>
    <property type="molecule type" value="Genomic_DNA"/>
</dbReference>
<feature type="transmembrane region" description="Helical" evidence="1">
    <location>
        <begin position="186"/>
        <end position="206"/>
    </location>
</feature>
<keyword evidence="1" id="KW-0472">Membrane</keyword>
<dbReference type="AlphaFoldDB" id="A0A3P7NRD1"/>
<keyword evidence="1" id="KW-0812">Transmembrane</keyword>
<feature type="transmembrane region" description="Helical" evidence="1">
    <location>
        <begin position="252"/>
        <end position="275"/>
    </location>
</feature>
<dbReference type="OrthoDB" id="6263941at2759"/>
<evidence type="ECO:0008006" key="4">
    <source>
        <dbReference type="Google" id="ProtNLM"/>
    </source>
</evidence>
<feature type="transmembrane region" description="Helical" evidence="1">
    <location>
        <begin position="102"/>
        <end position="125"/>
    </location>
</feature>
<dbReference type="Proteomes" id="UP000281553">
    <property type="component" value="Unassembled WGS sequence"/>
</dbReference>
<reference evidence="2 3" key="1">
    <citation type="submission" date="2018-11" db="EMBL/GenBank/DDBJ databases">
        <authorList>
            <consortium name="Pathogen Informatics"/>
        </authorList>
    </citation>
    <scope>NUCLEOTIDE SEQUENCE [LARGE SCALE GENOMIC DNA]</scope>
</reference>
<protein>
    <recommendedName>
        <fullName evidence="4">G-protein coupled receptors family 1 profile domain-containing protein</fullName>
    </recommendedName>
</protein>
<name>A0A3P7NRD1_DIBLA</name>
<gene>
    <name evidence="2" type="ORF">DILT_LOCUS6873</name>
</gene>
<accession>A0A3P7NRD1</accession>
<organism evidence="2 3">
    <name type="scientific">Dibothriocephalus latus</name>
    <name type="common">Fish tapeworm</name>
    <name type="synonym">Diphyllobothrium latum</name>
    <dbReference type="NCBI Taxonomy" id="60516"/>
    <lineage>
        <taxon>Eukaryota</taxon>
        <taxon>Metazoa</taxon>
        <taxon>Spiralia</taxon>
        <taxon>Lophotrochozoa</taxon>
        <taxon>Platyhelminthes</taxon>
        <taxon>Cestoda</taxon>
        <taxon>Eucestoda</taxon>
        <taxon>Diphyllobothriidea</taxon>
        <taxon>Diphyllobothriidae</taxon>
        <taxon>Dibothriocephalus</taxon>
    </lineage>
</organism>
<feature type="transmembrane region" description="Helical" evidence="1">
    <location>
        <begin position="64"/>
        <end position="82"/>
    </location>
</feature>
<feature type="transmembrane region" description="Helical" evidence="1">
    <location>
        <begin position="308"/>
        <end position="329"/>
    </location>
</feature>
<evidence type="ECO:0000313" key="2">
    <source>
        <dbReference type="EMBL" id="VDN11042.1"/>
    </source>
</evidence>
<sequence>MNAETGHATWDSRGHKQPYLTVKALEHLQGSYSFFNGVGQRGWSQNTSKTLLLVNDLIRLKTPGLWAVVLPLLYIVAILLYLPTLHSMRKLSRTKLPIASFVVYILVLEFIGLILQLADCILVLFKGIRVLTITQFVGRSACQSLAMAYSCFRHVLSLLYLALALDTLRYAKSPRCRYTSFNRHCAYNILILAIALMATMDSQFFWTFDLSSVQNHIASGDNADVFYQCDFLASWPLNPAFVSYFWPLADHLIGEILPCVVPILAGIICLSRLCLSRPKRTPFLPLSLERNGTPGGSPFLKRRFTEQAIWIIPIFYMLNGSSILPRLLYFGIKYFLFAGTSCPH</sequence>
<keyword evidence="3" id="KW-1185">Reference proteome</keyword>
<feature type="transmembrane region" description="Helical" evidence="1">
    <location>
        <begin position="145"/>
        <end position="165"/>
    </location>
</feature>